<keyword evidence="5" id="KW-1015">Disulfide bond</keyword>
<dbReference type="InterPro" id="IPR050430">
    <property type="entry name" value="Peptidase_S1"/>
</dbReference>
<organism evidence="10 11">
    <name type="scientific">Anopheles atroparvus</name>
    <name type="common">European mosquito</name>
    <dbReference type="NCBI Taxonomy" id="41427"/>
    <lineage>
        <taxon>Eukaryota</taxon>
        <taxon>Metazoa</taxon>
        <taxon>Ecdysozoa</taxon>
        <taxon>Arthropoda</taxon>
        <taxon>Hexapoda</taxon>
        <taxon>Insecta</taxon>
        <taxon>Pterygota</taxon>
        <taxon>Neoptera</taxon>
        <taxon>Endopterygota</taxon>
        <taxon>Diptera</taxon>
        <taxon>Nematocera</taxon>
        <taxon>Culicoidea</taxon>
        <taxon>Culicidae</taxon>
        <taxon>Anophelinae</taxon>
        <taxon>Anopheles</taxon>
    </lineage>
</organism>
<keyword evidence="11" id="KW-1185">Reference proteome</keyword>
<evidence type="ECO:0000256" key="4">
    <source>
        <dbReference type="ARBA" id="ARBA00022825"/>
    </source>
</evidence>
<evidence type="ECO:0000256" key="7">
    <source>
        <dbReference type="RuleBase" id="RU363034"/>
    </source>
</evidence>
<dbReference type="PRINTS" id="PR00722">
    <property type="entry name" value="CHYMOTRYPSIN"/>
</dbReference>
<dbReference type="SUPFAM" id="SSF50494">
    <property type="entry name" value="Trypsin-like serine proteases"/>
    <property type="match status" value="1"/>
</dbReference>
<evidence type="ECO:0000259" key="9">
    <source>
        <dbReference type="PROSITE" id="PS50240"/>
    </source>
</evidence>
<evidence type="ECO:0000256" key="5">
    <source>
        <dbReference type="ARBA" id="ARBA00023157"/>
    </source>
</evidence>
<dbReference type="FunFam" id="2.40.10.10:FF:000034">
    <property type="entry name" value="Eupolytin"/>
    <property type="match status" value="1"/>
</dbReference>
<feature type="domain" description="Peptidase S1" evidence="9">
    <location>
        <begin position="36"/>
        <end position="267"/>
    </location>
</feature>
<dbReference type="InterPro" id="IPR001314">
    <property type="entry name" value="Peptidase_S1A"/>
</dbReference>
<evidence type="ECO:0000256" key="6">
    <source>
        <dbReference type="ARBA" id="ARBA00024195"/>
    </source>
</evidence>
<dbReference type="AlphaFoldDB" id="A0AAG5DSA5"/>
<dbReference type="PROSITE" id="PS00134">
    <property type="entry name" value="TRYPSIN_HIS"/>
    <property type="match status" value="1"/>
</dbReference>
<evidence type="ECO:0000256" key="3">
    <source>
        <dbReference type="ARBA" id="ARBA00022801"/>
    </source>
</evidence>
<evidence type="ECO:0000313" key="10">
    <source>
        <dbReference type="EnsemblMetazoa" id="ENSAATROPP014222"/>
    </source>
</evidence>
<dbReference type="InterPro" id="IPR033116">
    <property type="entry name" value="TRYPSIN_SER"/>
</dbReference>
<dbReference type="PROSITE" id="PS00135">
    <property type="entry name" value="TRYPSIN_SER"/>
    <property type="match status" value="1"/>
</dbReference>
<dbReference type="PANTHER" id="PTHR24276">
    <property type="entry name" value="POLYSERASE-RELATED"/>
    <property type="match status" value="1"/>
</dbReference>
<comment type="similarity">
    <text evidence="6">Belongs to the peptidase S1 family. CLIP subfamily.</text>
</comment>
<protein>
    <recommendedName>
        <fullName evidence="9">Peptidase S1 domain-containing protein</fullName>
    </recommendedName>
</protein>
<feature type="chain" id="PRO_5042560086" description="Peptidase S1 domain-containing protein" evidence="8">
    <location>
        <begin position="20"/>
        <end position="268"/>
    </location>
</feature>
<accession>A0AAG5DSA5</accession>
<keyword evidence="8" id="KW-0732">Signal</keyword>
<dbReference type="Gene3D" id="2.40.10.10">
    <property type="entry name" value="Trypsin-like serine proteases"/>
    <property type="match status" value="1"/>
</dbReference>
<keyword evidence="4 7" id="KW-0720">Serine protease</keyword>
<proteinExistence type="inferred from homology"/>
<evidence type="ECO:0000256" key="2">
    <source>
        <dbReference type="ARBA" id="ARBA00022757"/>
    </source>
</evidence>
<keyword evidence="1 7" id="KW-0645">Protease</keyword>
<dbReference type="InterPro" id="IPR009003">
    <property type="entry name" value="Peptidase_S1_PA"/>
</dbReference>
<evidence type="ECO:0000256" key="1">
    <source>
        <dbReference type="ARBA" id="ARBA00022670"/>
    </source>
</evidence>
<evidence type="ECO:0000256" key="8">
    <source>
        <dbReference type="SAM" id="SignalP"/>
    </source>
</evidence>
<dbReference type="GO" id="GO:0006508">
    <property type="term" value="P:proteolysis"/>
    <property type="evidence" value="ECO:0007669"/>
    <property type="project" value="UniProtKB-KW"/>
</dbReference>
<dbReference type="Pfam" id="PF00089">
    <property type="entry name" value="Trypsin"/>
    <property type="match status" value="1"/>
</dbReference>
<dbReference type="SMART" id="SM00020">
    <property type="entry name" value="Tryp_SPc"/>
    <property type="match status" value="1"/>
</dbReference>
<dbReference type="Proteomes" id="UP000075880">
    <property type="component" value="Unassembled WGS sequence"/>
</dbReference>
<sequence>MKQVIGLVLLALLCCNGLAKSRTSSDGSRGSPSGRIVNGTAVSIEDYPFIVRIHFQGFFICGASIITSQHALSAAHCFVYKSDPSPRAEELTVVGGSTYLSSGVVFSVKEYRVHPDFNYETANADAAIVTIVDTFVGYPNIAAIPLQTRDITYSPENRTWCFIAGWGLTAGGTRKPSDNLQLVWMQVISQYSCAKQWDGFSISSRMICTELPRTDACRGDSGGPLVCNGQLTGIVSGGDFYCAGRLPSVFAKVTSTSIRTFIRETAGI</sequence>
<dbReference type="PANTHER" id="PTHR24276:SF96">
    <property type="entry name" value="PEPTIDASE S1 DOMAIN-CONTAINING PROTEIN"/>
    <property type="match status" value="1"/>
</dbReference>
<dbReference type="InterPro" id="IPR018114">
    <property type="entry name" value="TRYPSIN_HIS"/>
</dbReference>
<dbReference type="GO" id="GO:0004252">
    <property type="term" value="F:serine-type endopeptidase activity"/>
    <property type="evidence" value="ECO:0007669"/>
    <property type="project" value="InterPro"/>
</dbReference>
<feature type="signal peptide" evidence="8">
    <location>
        <begin position="1"/>
        <end position="19"/>
    </location>
</feature>
<name>A0AAG5DSA5_ANOAO</name>
<dbReference type="PROSITE" id="PS50240">
    <property type="entry name" value="TRYPSIN_DOM"/>
    <property type="match status" value="1"/>
</dbReference>
<dbReference type="EnsemblMetazoa" id="ENSAATROPT016195">
    <property type="protein sequence ID" value="ENSAATROPP014222"/>
    <property type="gene ID" value="ENSAATROPG013254"/>
</dbReference>
<dbReference type="InterPro" id="IPR001254">
    <property type="entry name" value="Trypsin_dom"/>
</dbReference>
<keyword evidence="3 7" id="KW-0378">Hydrolase</keyword>
<dbReference type="InterPro" id="IPR043504">
    <property type="entry name" value="Peptidase_S1_PA_chymotrypsin"/>
</dbReference>
<reference evidence="10" key="1">
    <citation type="submission" date="2024-04" db="UniProtKB">
        <authorList>
            <consortium name="EnsemblMetazoa"/>
        </authorList>
    </citation>
    <scope>IDENTIFICATION</scope>
    <source>
        <strain evidence="10">EBRO</strain>
    </source>
</reference>
<keyword evidence="2" id="KW-0222">Digestion</keyword>
<dbReference type="GO" id="GO:0007586">
    <property type="term" value="P:digestion"/>
    <property type="evidence" value="ECO:0007669"/>
    <property type="project" value="UniProtKB-KW"/>
</dbReference>
<evidence type="ECO:0000313" key="11">
    <source>
        <dbReference type="Proteomes" id="UP000075880"/>
    </source>
</evidence>
<dbReference type="CDD" id="cd00190">
    <property type="entry name" value="Tryp_SPc"/>
    <property type="match status" value="1"/>
</dbReference>